<feature type="compositionally biased region" description="Low complexity" evidence="11">
    <location>
        <begin position="387"/>
        <end position="400"/>
    </location>
</feature>
<reference evidence="12" key="1">
    <citation type="submission" date="2021-01" db="EMBL/GenBank/DDBJ databases">
        <title>A chromosome-scale assembly of European eel, Anguilla anguilla.</title>
        <authorList>
            <person name="Henkel C."/>
            <person name="Jong-Raadsen S.A."/>
            <person name="Dufour S."/>
            <person name="Weltzien F.-A."/>
            <person name="Palstra A.P."/>
            <person name="Pelster B."/>
            <person name="Spaink H.P."/>
            <person name="Van Den Thillart G.E."/>
            <person name="Jansen H."/>
            <person name="Zahm M."/>
            <person name="Klopp C."/>
            <person name="Cedric C."/>
            <person name="Louis A."/>
            <person name="Berthelot C."/>
            <person name="Parey E."/>
            <person name="Roest Crollius H."/>
            <person name="Montfort J."/>
            <person name="Robinson-Rechavi M."/>
            <person name="Bucao C."/>
            <person name="Bouchez O."/>
            <person name="Gislard M."/>
            <person name="Lluch J."/>
            <person name="Milhes M."/>
            <person name="Lampietro C."/>
            <person name="Lopez Roques C."/>
            <person name="Donnadieu C."/>
            <person name="Braasch I."/>
            <person name="Desvignes T."/>
            <person name="Postlethwait J."/>
            <person name="Bobe J."/>
            <person name="Guiguen Y."/>
            <person name="Dirks R."/>
        </authorList>
    </citation>
    <scope>NUCLEOTIDE SEQUENCE</scope>
    <source>
        <strain evidence="12">Tag_6206</strain>
        <tissue evidence="12">Liver</tissue>
    </source>
</reference>
<dbReference type="InterPro" id="IPR004018">
    <property type="entry name" value="RPEL_repeat"/>
</dbReference>
<dbReference type="GO" id="GO:0005737">
    <property type="term" value="C:cytoplasm"/>
    <property type="evidence" value="ECO:0007669"/>
    <property type="project" value="UniProtKB-SubCell"/>
</dbReference>
<evidence type="ECO:0000256" key="2">
    <source>
        <dbReference type="ARBA" id="ARBA00011844"/>
    </source>
</evidence>
<keyword evidence="8 10" id="KW-0966">Cell projection</keyword>
<dbReference type="EMBL" id="JAFIRN010000001">
    <property type="protein sequence ID" value="KAG5858073.1"/>
    <property type="molecule type" value="Genomic_DNA"/>
</dbReference>
<dbReference type="Proteomes" id="UP001044222">
    <property type="component" value="Unassembled WGS sequence"/>
</dbReference>
<dbReference type="Pfam" id="PF02755">
    <property type="entry name" value="RPEL"/>
    <property type="match status" value="1"/>
</dbReference>
<dbReference type="GO" id="GO:2001045">
    <property type="term" value="P:negative regulation of integrin-mediated signaling pathway"/>
    <property type="evidence" value="ECO:0007669"/>
    <property type="project" value="UniProtKB-UniRule"/>
</dbReference>
<feature type="repeat" description="RPEL" evidence="9">
    <location>
        <begin position="61"/>
        <end position="86"/>
    </location>
</feature>
<evidence type="ECO:0000256" key="1">
    <source>
        <dbReference type="ARBA" id="ARBA00009795"/>
    </source>
</evidence>
<dbReference type="GO" id="GO:0030036">
    <property type="term" value="P:actin cytoskeleton organization"/>
    <property type="evidence" value="ECO:0007669"/>
    <property type="project" value="UniProtKB-UniRule"/>
</dbReference>
<dbReference type="GO" id="GO:0007266">
    <property type="term" value="P:Rho protein signal transduction"/>
    <property type="evidence" value="ECO:0007669"/>
    <property type="project" value="UniProtKB-UniRule"/>
</dbReference>
<evidence type="ECO:0000256" key="3">
    <source>
        <dbReference type="ARBA" id="ARBA00022473"/>
    </source>
</evidence>
<feature type="compositionally biased region" description="Basic and acidic residues" evidence="11">
    <location>
        <begin position="1"/>
        <end position="12"/>
    </location>
</feature>
<feature type="compositionally biased region" description="Basic and acidic residues" evidence="11">
    <location>
        <begin position="132"/>
        <end position="189"/>
    </location>
</feature>
<feature type="compositionally biased region" description="Basic residues" evidence="11">
    <location>
        <begin position="43"/>
        <end position="52"/>
    </location>
</feature>
<accession>A0A9D3S7W3</accession>
<dbReference type="GO" id="GO:0030027">
    <property type="term" value="C:lamellipodium"/>
    <property type="evidence" value="ECO:0007669"/>
    <property type="project" value="UniProtKB-SubCell"/>
</dbReference>
<keyword evidence="4 10" id="KW-0963">Cytoplasm</keyword>
<protein>
    <recommendedName>
        <fullName evidence="10">Phosphatase and actin regulator 4</fullName>
    </recommendedName>
</protein>
<feature type="region of interest" description="Disordered" evidence="11">
    <location>
        <begin position="359"/>
        <end position="413"/>
    </location>
</feature>
<keyword evidence="5" id="KW-0677">Repeat</keyword>
<feature type="compositionally biased region" description="Basic and acidic residues" evidence="11">
    <location>
        <begin position="110"/>
        <end position="125"/>
    </location>
</feature>
<evidence type="ECO:0000256" key="7">
    <source>
        <dbReference type="ARBA" id="ARBA00023203"/>
    </source>
</evidence>
<proteinExistence type="inferred from homology"/>
<comment type="subcellular location">
    <subcellularLocation>
        <location evidence="10">Cytoplasm</location>
    </subcellularLocation>
    <subcellularLocation>
        <location evidence="10">Cell projection</location>
        <location evidence="10">Lamellipodium</location>
    </subcellularLocation>
</comment>
<evidence type="ECO:0000313" key="12">
    <source>
        <dbReference type="EMBL" id="KAG5858073.1"/>
    </source>
</evidence>
<dbReference type="GO" id="GO:0051726">
    <property type="term" value="P:regulation of cell cycle"/>
    <property type="evidence" value="ECO:0007669"/>
    <property type="project" value="UniProtKB-UniRule"/>
</dbReference>
<dbReference type="GO" id="GO:0003779">
    <property type="term" value="F:actin binding"/>
    <property type="evidence" value="ECO:0007669"/>
    <property type="project" value="UniProtKB-UniRule"/>
</dbReference>
<comment type="function">
    <text evidence="10">Regulator of protein phosphatase 1 (PP1) required for neural tube and optic fissure closure, and enteric neural crest cell (ENCCs) migration during development. Acts as an activator of PP1. During neural tube closure, localizes to the ventral neural tube and activates PP1, leading to down-regulate cell proliferation within cranial neural tissue and the neural retina. Also acts as a regulator of migration of enteric neural crest cells (ENCCs) by activating PP1, leading to repression of the integrin signaling through the rho/rock pathway.</text>
</comment>
<keyword evidence="13" id="KW-1185">Reference proteome</keyword>
<dbReference type="PROSITE" id="PS51073">
    <property type="entry name" value="RPEL"/>
    <property type="match status" value="1"/>
</dbReference>
<evidence type="ECO:0000256" key="4">
    <source>
        <dbReference type="ARBA" id="ARBA00022490"/>
    </source>
</evidence>
<keyword evidence="6 10" id="KW-0524">Neurogenesis</keyword>
<dbReference type="GO" id="GO:0001755">
    <property type="term" value="P:neural crest cell migration"/>
    <property type="evidence" value="ECO:0007669"/>
    <property type="project" value="UniProtKB-UniRule"/>
</dbReference>
<organism evidence="12 13">
    <name type="scientific">Anguilla anguilla</name>
    <name type="common">European freshwater eel</name>
    <name type="synonym">Muraena anguilla</name>
    <dbReference type="NCBI Taxonomy" id="7936"/>
    <lineage>
        <taxon>Eukaryota</taxon>
        <taxon>Metazoa</taxon>
        <taxon>Chordata</taxon>
        <taxon>Craniata</taxon>
        <taxon>Vertebrata</taxon>
        <taxon>Euteleostomi</taxon>
        <taxon>Actinopterygii</taxon>
        <taxon>Neopterygii</taxon>
        <taxon>Teleostei</taxon>
        <taxon>Anguilliformes</taxon>
        <taxon>Anguillidae</taxon>
        <taxon>Anguilla</taxon>
    </lineage>
</organism>
<evidence type="ECO:0000256" key="8">
    <source>
        <dbReference type="ARBA" id="ARBA00023273"/>
    </source>
</evidence>
<dbReference type="GO" id="GO:0008157">
    <property type="term" value="F:protein phosphatase 1 binding"/>
    <property type="evidence" value="ECO:0007669"/>
    <property type="project" value="UniProtKB-UniRule"/>
</dbReference>
<feature type="compositionally biased region" description="Basic and acidic residues" evidence="11">
    <location>
        <begin position="53"/>
        <end position="95"/>
    </location>
</feature>
<comment type="subunit">
    <text evidence="2 10">Binds PPP1CA and actin.</text>
</comment>
<feature type="region of interest" description="Disordered" evidence="11">
    <location>
        <begin position="1"/>
        <end position="321"/>
    </location>
</feature>
<evidence type="ECO:0000313" key="13">
    <source>
        <dbReference type="Proteomes" id="UP001044222"/>
    </source>
</evidence>
<sequence>MEKHDDEVDHQHSTTGTEGGNSGDTTPPTKRKGKFSSLGKIFKPWKWRKKKSSEKFKETSEVLERKMSMRRPREELIEKGVLKEIPDNEGVEVHSSKPPHVKNGHTVPGGERRSRPPPGDGEKKAGLQWQGEEGRRPGRLHPDTEKKPVLQKAPSEDGRRTRPPSDAERKTPLPRHASAEEGRTRRESNGSRFVPDSESLRDTLREPLPPKQAMLPPKWLVSSTPEPGSEAPPRVPVSVATPSYSTSSGSSSSSSSSAVSALAKPARNVSSRRSQPAIAGRWAPRPLRLGPARPLQVKQPPAPPPKPLNRNSNPAMLASPLQRGDNMHFPLYWSCWKREGEYDVYLSLPVYLCRRAGAPRPAELSQASGGVSLVPAKPSPPMPPKRTTPVTKRNTEEPSPSALPLPAPTLPPV</sequence>
<evidence type="ECO:0000256" key="6">
    <source>
        <dbReference type="ARBA" id="ARBA00022902"/>
    </source>
</evidence>
<dbReference type="GO" id="GO:0061386">
    <property type="term" value="P:closure of optic fissure"/>
    <property type="evidence" value="ECO:0007669"/>
    <property type="project" value="UniProtKB-UniRule"/>
</dbReference>
<comment type="similarity">
    <text evidence="1 10">Belongs to the phosphatase and actin regulator family.</text>
</comment>
<dbReference type="GO" id="GO:0048484">
    <property type="term" value="P:enteric nervous system development"/>
    <property type="evidence" value="ECO:0007669"/>
    <property type="project" value="UniProtKB-UniRule"/>
</dbReference>
<name>A0A9D3S7W3_ANGAN</name>
<evidence type="ECO:0000256" key="5">
    <source>
        <dbReference type="ARBA" id="ARBA00022737"/>
    </source>
</evidence>
<dbReference type="GO" id="GO:0001843">
    <property type="term" value="P:neural tube closure"/>
    <property type="evidence" value="ECO:0007669"/>
    <property type="project" value="UniProtKB-UniRule"/>
</dbReference>
<dbReference type="PANTHER" id="PTHR12751:SF4">
    <property type="entry name" value="PHOSPHATASE AND ACTIN REGULATOR 4"/>
    <property type="match status" value="1"/>
</dbReference>
<feature type="compositionally biased region" description="Low complexity" evidence="11">
    <location>
        <begin position="236"/>
        <end position="260"/>
    </location>
</feature>
<feature type="compositionally biased region" description="Pro residues" evidence="11">
    <location>
        <begin position="377"/>
        <end position="386"/>
    </location>
</feature>
<dbReference type="PANTHER" id="PTHR12751">
    <property type="entry name" value="PHOSPHATASE AND ACTIN REGULATOR PHACTR"/>
    <property type="match status" value="1"/>
</dbReference>
<evidence type="ECO:0000256" key="11">
    <source>
        <dbReference type="SAM" id="MobiDB-lite"/>
    </source>
</evidence>
<comment type="caution">
    <text evidence="12">The sequence shown here is derived from an EMBL/GenBank/DDBJ whole genome shotgun (WGS) entry which is preliminary data.</text>
</comment>
<keyword evidence="7 10" id="KW-0009">Actin-binding</keyword>
<gene>
    <name evidence="12" type="ORF">ANANG_G00026230</name>
</gene>
<dbReference type="SMART" id="SM00707">
    <property type="entry name" value="RPEL"/>
    <property type="match status" value="1"/>
</dbReference>
<evidence type="ECO:0000256" key="9">
    <source>
        <dbReference type="PROSITE-ProRule" id="PRU00401"/>
    </source>
</evidence>
<dbReference type="AlphaFoldDB" id="A0A9D3S7W3"/>
<keyword evidence="3 10" id="KW-0217">Developmental protein</keyword>
<feature type="compositionally biased region" description="Low complexity" evidence="11">
    <location>
        <begin position="280"/>
        <end position="299"/>
    </location>
</feature>
<dbReference type="GO" id="GO:0072542">
    <property type="term" value="F:protein phosphatase activator activity"/>
    <property type="evidence" value="ECO:0007669"/>
    <property type="project" value="UniProtKB-UniRule"/>
</dbReference>
<evidence type="ECO:0000256" key="10">
    <source>
        <dbReference type="RuleBase" id="RU367131"/>
    </source>
</evidence>
<feature type="compositionally biased region" description="Pro residues" evidence="11">
    <location>
        <begin position="401"/>
        <end position="413"/>
    </location>
</feature>